<name>A0A8H3CMG0_9AGAM</name>
<sequence length="323" mass="37148">MSSQSIEEAPKNIVVWIRDNLGISHFWRYFIDQKGEDGRICQVVHRRELNPTNRREPLMRRLGRRMGIQQQPELPSYVTAAAKAYEYVKENYRKGDRVVILADSDVSPDGVINASQLLAKCLFGDCPPPDRVEGLLHFKPNGAGQNRIPIKCFVLGVSGFSDSEQHVTVLSEDLQTKFSSFSIEHIVCWNCDDKSFSSCHTALTPAGHVKSKKASEVCLCRDDYPRWFDLQIYLTKEFIDYIPEYVPNWDIMDNLVWKEDFQPMAELEAISQDRPGSEEITPLPGSRGERPAGAHFTQLRKYNWEDNDSRNMRSCLLWEAHYD</sequence>
<dbReference type="Proteomes" id="UP000663840">
    <property type="component" value="Unassembled WGS sequence"/>
</dbReference>
<dbReference type="AlphaFoldDB" id="A0A8H3CMG0"/>
<reference evidence="2" key="1">
    <citation type="submission" date="2021-01" db="EMBL/GenBank/DDBJ databases">
        <authorList>
            <person name="Kaushik A."/>
        </authorList>
    </citation>
    <scope>NUCLEOTIDE SEQUENCE</scope>
    <source>
        <strain evidence="2">AG1-1A</strain>
    </source>
</reference>
<dbReference type="EMBL" id="CAJMWR010004186">
    <property type="protein sequence ID" value="CAE6488175.1"/>
    <property type="molecule type" value="Genomic_DNA"/>
</dbReference>
<accession>A0A8H3CMG0</accession>
<gene>
    <name evidence="2" type="ORF">RDB_LOCUS144130</name>
</gene>
<organism evidence="2 3">
    <name type="scientific">Rhizoctonia solani</name>
    <dbReference type="NCBI Taxonomy" id="456999"/>
    <lineage>
        <taxon>Eukaryota</taxon>
        <taxon>Fungi</taxon>
        <taxon>Dikarya</taxon>
        <taxon>Basidiomycota</taxon>
        <taxon>Agaricomycotina</taxon>
        <taxon>Agaricomycetes</taxon>
        <taxon>Cantharellales</taxon>
        <taxon>Ceratobasidiaceae</taxon>
        <taxon>Rhizoctonia</taxon>
    </lineage>
</organism>
<evidence type="ECO:0000256" key="1">
    <source>
        <dbReference type="SAM" id="MobiDB-lite"/>
    </source>
</evidence>
<protein>
    <submittedName>
        <fullName evidence="2">Uncharacterized protein</fullName>
    </submittedName>
</protein>
<evidence type="ECO:0000313" key="3">
    <source>
        <dbReference type="Proteomes" id="UP000663840"/>
    </source>
</evidence>
<comment type="caution">
    <text evidence="2">The sequence shown here is derived from an EMBL/GenBank/DDBJ whole genome shotgun (WGS) entry which is preliminary data.</text>
</comment>
<proteinExistence type="predicted"/>
<evidence type="ECO:0000313" key="2">
    <source>
        <dbReference type="EMBL" id="CAE6488175.1"/>
    </source>
</evidence>
<feature type="region of interest" description="Disordered" evidence="1">
    <location>
        <begin position="271"/>
        <end position="292"/>
    </location>
</feature>